<dbReference type="InterPro" id="IPR004765">
    <property type="entry name" value="NPC1-like"/>
</dbReference>
<evidence type="ECO:0000313" key="19">
    <source>
        <dbReference type="Proteomes" id="UP000001064"/>
    </source>
</evidence>
<evidence type="ECO:0000256" key="3">
    <source>
        <dbReference type="ARBA" id="ARBA00022448"/>
    </source>
</evidence>
<name>F0ZM98_DICPU</name>
<evidence type="ECO:0000256" key="7">
    <source>
        <dbReference type="ARBA" id="ARBA00022989"/>
    </source>
</evidence>
<keyword evidence="19" id="KW-1185">Reference proteome</keyword>
<dbReference type="PANTHER" id="PTHR45727">
    <property type="entry name" value="NPC INTRACELLULAR CHOLESTEROL TRANSPORTER 1"/>
    <property type="match status" value="1"/>
</dbReference>
<feature type="transmembrane region" description="Helical" evidence="15">
    <location>
        <begin position="839"/>
        <end position="864"/>
    </location>
</feature>
<dbReference type="GeneID" id="10501971"/>
<dbReference type="RefSeq" id="XP_003288541.1">
    <property type="nucleotide sequence ID" value="XM_003288493.1"/>
</dbReference>
<dbReference type="GO" id="GO:0005319">
    <property type="term" value="F:lipid transporter activity"/>
    <property type="evidence" value="ECO:0007669"/>
    <property type="project" value="InterPro"/>
</dbReference>
<evidence type="ECO:0000256" key="11">
    <source>
        <dbReference type="ARBA" id="ARBA00023157"/>
    </source>
</evidence>
<feature type="transmembrane region" description="Helical" evidence="15">
    <location>
        <begin position="1243"/>
        <end position="1268"/>
    </location>
</feature>
<dbReference type="GO" id="GO:0032934">
    <property type="term" value="F:sterol binding"/>
    <property type="evidence" value="ECO:0000318"/>
    <property type="project" value="GO_Central"/>
</dbReference>
<dbReference type="InterPro" id="IPR053958">
    <property type="entry name" value="HMGCR/SNAP/NPC1-like_SSD"/>
</dbReference>
<gene>
    <name evidence="18" type="ORF">DICPUDRAFT_47976</name>
</gene>
<dbReference type="KEGG" id="dpp:DICPUDRAFT_47976"/>
<feature type="transmembrane region" description="Helical" evidence="15">
    <location>
        <begin position="692"/>
        <end position="712"/>
    </location>
</feature>
<dbReference type="GO" id="GO:0012505">
    <property type="term" value="C:endomembrane system"/>
    <property type="evidence" value="ECO:0007669"/>
    <property type="project" value="UniProtKB-SubCell"/>
</dbReference>
<evidence type="ECO:0000256" key="10">
    <source>
        <dbReference type="ARBA" id="ARBA00023136"/>
    </source>
</evidence>
<evidence type="ECO:0000256" key="4">
    <source>
        <dbReference type="ARBA" id="ARBA00022548"/>
    </source>
</evidence>
<dbReference type="InParanoid" id="F0ZM98"/>
<keyword evidence="9" id="KW-0443">Lipid metabolism</keyword>
<sequence length="1359" mass="154003">MIKKLLILLYYFFIIQILLFNSENVVNSQQPFPYNTTKGCSMYGVNSSFVEEKDFDPLSNQHISKHTCQFTHPEYSELSCCNYDQTKILKVNMEIAQTIFGRCQSCMINIYSLWCASSCSPYQRSFMVPTKVDNKTEQILEIDFYLHPHFAVGLYNSCKDVQTSGSPKFGEMYKTPMDFFKGLFSPPNNPTFQALNWIFDEKGYDAEILPCSERCSCDQCSDACIPPPSYKDLGLLNSTIPQSHLNIEIPYVTVWIVWIFLLFLLSLLLGSTAWLIFKYVIKNNYFSNRSFKIIVISILSLIFISTILIPFLSTGDVLLHDQTSCLWEMENGNQWNCTFALGIALYVIFSLLILSIVIIACIIIDKNKRLQNNNRLPLPINNRGINNSDSDSDLSPVIRSNNIQEDYDNGSSIRDNNYFREPRIQDEQFKFSNFIQKFFYWYGIKVTSKPILVLILCLVFTACIGIGIMKLRIEEDPVKLWVSPQSRSAQEKAFFDENFGPFYRVQQMIITPKDTKKYPSVLYKDLLTELITMELELMSLSTVYKGKNVTLDTLCFEPTKKGCLVESVSAYWQRSLKVLETTTNITDYFINCQSNPLLPSCMDTIGTPVLPKVVLGGWKEEAYQAKAFVVTFLLNNPNSMVDTAMAWENVWIAKVQEYTQNKTSLFYITYNAQRSVQDELSRESEADIPTIIISYSVMFLYISLALGSYYPFPRRFSSFFVRSRFALGLSGIVIVACSIIISVGICSILNIHATLIISEVIPFLVLAIGVDNIFIIVNTFESIHITRYSPSGQQINPIPEESLAKTLSQVGPSIALASLSESLAFLLGSLTNMPAVQAFSFYASIAVFFDFLLQITAFSCLLVLDCKRTQSRRIDCFPCIRLNDTENSDDEDEKKPLFNEEDENGLLEDSDALNVVDGIIPRNQQVKPIKKKSTLLQVLFKKYYAPFLMNPLVKLFVVIIFVAMLLTSINYSYQITLGLDQRIALPRDSYLQGYFTQMNKYLEVGPPMYIVSRGGYDFSNVSVQNEFCTIGGCNNNSVVNLFNGAPYITSGISSWLDDYLSWTQIQSCCYAYENGTFCNGDPSCKPCFSINDNGRPSPDLFYKYLPDFIGSPNTDQCPLAGFAYTSDVNYKDGKILASRFDGYLTPLRTQNDFINALKTVRYISDHSNMDIFSYSIVFTFFEQYLTIEQVALKTILLALAGVFLVSLVLLMNVVVALLVVISVGLCVVNLLGVMTLWNISLNAISVVNIVMGIGIAIEFSVHIAFKYIKAPDHFSRNKRVRYSISEMGSSIINGIFFTKLLGVSVLGFSNSEIFVVYYFRQYMAIIILSALHGLVLLPVLLSLINHRIFSFNKFCKKNN</sequence>
<feature type="transmembrane region" description="Helical" evidence="15">
    <location>
        <begin position="724"/>
        <end position="750"/>
    </location>
</feature>
<dbReference type="OMA" id="QVFPYTI"/>
<feature type="signal peptide" evidence="16">
    <location>
        <begin position="1"/>
        <end position="28"/>
    </location>
</feature>
<keyword evidence="8" id="KW-0445">Lipid transport</keyword>
<keyword evidence="4" id="KW-0153">Cholesterol metabolism</keyword>
<dbReference type="GO" id="GO:0008203">
    <property type="term" value="P:cholesterol metabolic process"/>
    <property type="evidence" value="ECO:0007669"/>
    <property type="project" value="UniProtKB-KW"/>
</dbReference>
<keyword evidence="11" id="KW-1015">Disulfide bond</keyword>
<feature type="transmembrane region" description="Helical" evidence="15">
    <location>
        <begin position="1190"/>
        <end position="1210"/>
    </location>
</feature>
<dbReference type="Gene3D" id="1.20.1640.10">
    <property type="entry name" value="Multidrug efflux transporter AcrB transmembrane domain"/>
    <property type="match status" value="2"/>
</dbReference>
<feature type="domain" description="SSD" evidence="17">
    <location>
        <begin position="687"/>
        <end position="864"/>
    </location>
</feature>
<dbReference type="InterPro" id="IPR000731">
    <property type="entry name" value="SSD"/>
</dbReference>
<dbReference type="FunFam" id="1.20.1640.10:FF:000008">
    <property type="entry name" value="NPC intracellular cholesterol transporter 1"/>
    <property type="match status" value="1"/>
</dbReference>
<accession>F0ZM98</accession>
<dbReference type="PANTHER" id="PTHR45727:SF2">
    <property type="entry name" value="NPC INTRACELLULAR CHOLESTEROL TRANSPORTER 1"/>
    <property type="match status" value="1"/>
</dbReference>
<feature type="transmembrane region" description="Helical" evidence="15">
    <location>
        <begin position="1321"/>
        <end position="1344"/>
    </location>
</feature>
<feature type="transmembrane region" description="Helical" evidence="15">
    <location>
        <begin position="339"/>
        <end position="364"/>
    </location>
</feature>
<dbReference type="GO" id="GO:0015918">
    <property type="term" value="P:sterol transport"/>
    <property type="evidence" value="ECO:0000318"/>
    <property type="project" value="GO_Central"/>
</dbReference>
<organism evidence="18 19">
    <name type="scientific">Dictyostelium purpureum</name>
    <name type="common">Slime mold</name>
    <dbReference type="NCBI Taxonomy" id="5786"/>
    <lineage>
        <taxon>Eukaryota</taxon>
        <taxon>Amoebozoa</taxon>
        <taxon>Evosea</taxon>
        <taxon>Eumycetozoa</taxon>
        <taxon>Dictyostelia</taxon>
        <taxon>Dictyosteliales</taxon>
        <taxon>Dictyosteliaceae</taxon>
        <taxon>Dictyostelium</taxon>
    </lineage>
</organism>
<dbReference type="VEuPathDB" id="AmoebaDB:DICPUDRAFT_47976"/>
<feature type="transmembrane region" description="Helical" evidence="15">
    <location>
        <begin position="451"/>
        <end position="469"/>
    </location>
</feature>
<keyword evidence="13" id="KW-0325">Glycoprotein</keyword>
<evidence type="ECO:0000256" key="1">
    <source>
        <dbReference type="ARBA" id="ARBA00004127"/>
    </source>
</evidence>
<dbReference type="Pfam" id="PF12349">
    <property type="entry name" value="Sterol-sensing"/>
    <property type="match status" value="1"/>
</dbReference>
<dbReference type="Pfam" id="PF16414">
    <property type="entry name" value="NPC1_N"/>
    <property type="match status" value="1"/>
</dbReference>
<evidence type="ECO:0000256" key="5">
    <source>
        <dbReference type="ARBA" id="ARBA00022692"/>
    </source>
</evidence>
<proteinExistence type="inferred from homology"/>
<keyword evidence="14" id="KW-0753">Steroid metabolism</keyword>
<evidence type="ECO:0000259" key="17">
    <source>
        <dbReference type="PROSITE" id="PS50156"/>
    </source>
</evidence>
<feature type="transmembrane region" description="Helical" evidence="15">
    <location>
        <begin position="1289"/>
        <end position="1309"/>
    </location>
</feature>
<dbReference type="InterPro" id="IPR032190">
    <property type="entry name" value="NPC1_N"/>
</dbReference>
<comment type="subcellular location">
    <subcellularLocation>
        <location evidence="1">Endomembrane system</location>
        <topology evidence="1">Multi-pass membrane protein</topology>
    </subcellularLocation>
</comment>
<keyword evidence="12" id="KW-1207">Sterol metabolism</keyword>
<evidence type="ECO:0000256" key="16">
    <source>
        <dbReference type="SAM" id="SignalP"/>
    </source>
</evidence>
<feature type="transmembrane region" description="Helical" evidence="15">
    <location>
        <begin position="952"/>
        <end position="973"/>
    </location>
</feature>
<dbReference type="InterPro" id="IPR053956">
    <property type="entry name" value="NPC1_MLD"/>
</dbReference>
<dbReference type="FunCoup" id="F0ZM98">
    <property type="interactions" value="124"/>
</dbReference>
<dbReference type="eggNOG" id="KOG1933">
    <property type="taxonomic scope" value="Eukaryota"/>
</dbReference>
<reference evidence="19" key="1">
    <citation type="journal article" date="2011" name="Genome Biol.">
        <title>Comparative genomics of the social amoebae Dictyostelium discoideum and Dictyostelium purpureum.</title>
        <authorList>
            <consortium name="US DOE Joint Genome Institute (JGI-PGF)"/>
            <person name="Sucgang R."/>
            <person name="Kuo A."/>
            <person name="Tian X."/>
            <person name="Salerno W."/>
            <person name="Parikh A."/>
            <person name="Feasley C.L."/>
            <person name="Dalin E."/>
            <person name="Tu H."/>
            <person name="Huang E."/>
            <person name="Barry K."/>
            <person name="Lindquist E."/>
            <person name="Shapiro H."/>
            <person name="Bruce D."/>
            <person name="Schmutz J."/>
            <person name="Salamov A."/>
            <person name="Fey P."/>
            <person name="Gaudet P."/>
            <person name="Anjard C."/>
            <person name="Babu M.M."/>
            <person name="Basu S."/>
            <person name="Bushmanova Y."/>
            <person name="van der Wel H."/>
            <person name="Katoh-Kurasawa M."/>
            <person name="Dinh C."/>
            <person name="Coutinho P.M."/>
            <person name="Saito T."/>
            <person name="Elias M."/>
            <person name="Schaap P."/>
            <person name="Kay R.R."/>
            <person name="Henrissat B."/>
            <person name="Eichinger L."/>
            <person name="Rivero F."/>
            <person name="Putnam N.H."/>
            <person name="West C.M."/>
            <person name="Loomis W.F."/>
            <person name="Chisholm R.L."/>
            <person name="Shaulsky G."/>
            <person name="Strassmann J.E."/>
            <person name="Queller D.C."/>
            <person name="Kuspa A."/>
            <person name="Grigoriev I.V."/>
        </authorList>
    </citation>
    <scope>NUCLEOTIDE SEQUENCE [LARGE SCALE GENOMIC DNA]</scope>
    <source>
        <strain evidence="19">QSDP1</strain>
    </source>
</reference>
<evidence type="ECO:0000256" key="12">
    <source>
        <dbReference type="ARBA" id="ARBA00023166"/>
    </source>
</evidence>
<evidence type="ECO:0000256" key="2">
    <source>
        <dbReference type="ARBA" id="ARBA00005585"/>
    </source>
</evidence>
<dbReference type="EMBL" id="GL871078">
    <property type="protein sequence ID" value="EGC34908.1"/>
    <property type="molecule type" value="Genomic_DNA"/>
</dbReference>
<feature type="transmembrane region" description="Helical" evidence="15">
    <location>
        <begin position="293"/>
        <end position="312"/>
    </location>
</feature>
<evidence type="ECO:0000313" key="18">
    <source>
        <dbReference type="EMBL" id="EGC34908.1"/>
    </source>
</evidence>
<feature type="transmembrane region" description="Helical" evidence="15">
    <location>
        <begin position="756"/>
        <end position="777"/>
    </location>
</feature>
<keyword evidence="5 15" id="KW-0812">Transmembrane</keyword>
<dbReference type="PROSITE" id="PS50156">
    <property type="entry name" value="SSD"/>
    <property type="match status" value="1"/>
</dbReference>
<keyword evidence="7 15" id="KW-1133">Transmembrane helix</keyword>
<dbReference type="NCBIfam" id="TIGR00917">
    <property type="entry name" value="2A060601"/>
    <property type="match status" value="1"/>
</dbReference>
<evidence type="ECO:0000256" key="15">
    <source>
        <dbReference type="SAM" id="Phobius"/>
    </source>
</evidence>
<dbReference type="Proteomes" id="UP000001064">
    <property type="component" value="Unassembled WGS sequence"/>
</dbReference>
<dbReference type="Pfam" id="PF22314">
    <property type="entry name" value="NPC1_MLD"/>
    <property type="match status" value="1"/>
</dbReference>
<keyword evidence="3" id="KW-0813">Transport</keyword>
<evidence type="ECO:0000256" key="9">
    <source>
        <dbReference type="ARBA" id="ARBA00023098"/>
    </source>
</evidence>
<dbReference type="OrthoDB" id="6510177at2759"/>
<evidence type="ECO:0000256" key="6">
    <source>
        <dbReference type="ARBA" id="ARBA00022729"/>
    </source>
</evidence>
<feature type="transmembrane region" description="Helical" evidence="15">
    <location>
        <begin position="814"/>
        <end position="833"/>
    </location>
</feature>
<evidence type="ECO:0000256" key="14">
    <source>
        <dbReference type="ARBA" id="ARBA00023221"/>
    </source>
</evidence>
<keyword evidence="10 15" id="KW-0472">Membrane</keyword>
<feature type="transmembrane region" description="Helical" evidence="15">
    <location>
        <begin position="1217"/>
        <end position="1237"/>
    </location>
</feature>
<dbReference type="GO" id="GO:0016020">
    <property type="term" value="C:membrane"/>
    <property type="evidence" value="ECO:0000318"/>
    <property type="project" value="GO_Central"/>
</dbReference>
<feature type="chain" id="PRO_5003263737" description="SSD domain-containing protein" evidence="16">
    <location>
        <begin position="29"/>
        <end position="1359"/>
    </location>
</feature>
<comment type="similarity">
    <text evidence="2">Belongs to the patched family.</text>
</comment>
<dbReference type="SUPFAM" id="SSF82866">
    <property type="entry name" value="Multidrug efflux transporter AcrB transmembrane domain"/>
    <property type="match status" value="2"/>
</dbReference>
<evidence type="ECO:0000256" key="13">
    <source>
        <dbReference type="ARBA" id="ARBA00023180"/>
    </source>
</evidence>
<feature type="transmembrane region" description="Helical" evidence="15">
    <location>
        <begin position="255"/>
        <end position="281"/>
    </location>
</feature>
<protein>
    <recommendedName>
        <fullName evidence="17">SSD domain-containing protein</fullName>
    </recommendedName>
</protein>
<evidence type="ECO:0000256" key="8">
    <source>
        <dbReference type="ARBA" id="ARBA00023055"/>
    </source>
</evidence>
<keyword evidence="6 16" id="KW-0732">Signal</keyword>